<keyword evidence="1" id="KW-0812">Transmembrane</keyword>
<sequence length="82" mass="9497">MRCKRCGSIDIVLFKDIRRCKVCDSTNIIDETAEDIKQGDGLENKQYLNLMPKLWNPNAVANWCLVFTPIFGSFLISKNWKE</sequence>
<proteinExistence type="predicted"/>
<keyword evidence="1" id="KW-0472">Membrane</keyword>
<evidence type="ECO:0000313" key="2">
    <source>
        <dbReference type="EMBL" id="SVC22213.1"/>
    </source>
</evidence>
<dbReference type="EMBL" id="UINC01079828">
    <property type="protein sequence ID" value="SVC22213.1"/>
    <property type="molecule type" value="Genomic_DNA"/>
</dbReference>
<organism evidence="2">
    <name type="scientific">marine metagenome</name>
    <dbReference type="NCBI Taxonomy" id="408172"/>
    <lineage>
        <taxon>unclassified sequences</taxon>
        <taxon>metagenomes</taxon>
        <taxon>ecological metagenomes</taxon>
    </lineage>
</organism>
<keyword evidence="1" id="KW-1133">Transmembrane helix</keyword>
<name>A0A382KFK0_9ZZZZ</name>
<feature type="transmembrane region" description="Helical" evidence="1">
    <location>
        <begin position="60"/>
        <end position="77"/>
    </location>
</feature>
<reference evidence="2" key="1">
    <citation type="submission" date="2018-05" db="EMBL/GenBank/DDBJ databases">
        <authorList>
            <person name="Lanie J.A."/>
            <person name="Ng W.-L."/>
            <person name="Kazmierczak K.M."/>
            <person name="Andrzejewski T.M."/>
            <person name="Davidsen T.M."/>
            <person name="Wayne K.J."/>
            <person name="Tettelin H."/>
            <person name="Glass J.I."/>
            <person name="Rusch D."/>
            <person name="Podicherti R."/>
            <person name="Tsui H.-C.T."/>
            <person name="Winkler M.E."/>
        </authorList>
    </citation>
    <scope>NUCLEOTIDE SEQUENCE</scope>
</reference>
<evidence type="ECO:0000256" key="1">
    <source>
        <dbReference type="SAM" id="Phobius"/>
    </source>
</evidence>
<protein>
    <submittedName>
        <fullName evidence="2">Uncharacterized protein</fullName>
    </submittedName>
</protein>
<feature type="non-terminal residue" evidence="2">
    <location>
        <position position="82"/>
    </location>
</feature>
<dbReference type="AlphaFoldDB" id="A0A382KFK0"/>
<gene>
    <name evidence="2" type="ORF">METZ01_LOCUS275067</name>
</gene>
<accession>A0A382KFK0</accession>